<dbReference type="AlphaFoldDB" id="A0A4R9K4S0"/>
<evidence type="ECO:0000313" key="2">
    <source>
        <dbReference type="EMBL" id="TGL59318.1"/>
    </source>
</evidence>
<evidence type="ECO:0000256" key="1">
    <source>
        <dbReference type="SAM" id="Phobius"/>
    </source>
</evidence>
<organism evidence="2 3">
    <name type="scientific">Leptospira ognonensis</name>
    <dbReference type="NCBI Taxonomy" id="2484945"/>
    <lineage>
        <taxon>Bacteria</taxon>
        <taxon>Pseudomonadati</taxon>
        <taxon>Spirochaetota</taxon>
        <taxon>Spirochaetia</taxon>
        <taxon>Leptospirales</taxon>
        <taxon>Leptospiraceae</taxon>
        <taxon>Leptospira</taxon>
    </lineage>
</organism>
<feature type="transmembrane region" description="Helical" evidence="1">
    <location>
        <begin position="69"/>
        <end position="89"/>
    </location>
</feature>
<keyword evidence="1" id="KW-0472">Membrane</keyword>
<evidence type="ECO:0000313" key="3">
    <source>
        <dbReference type="Proteomes" id="UP000297693"/>
    </source>
</evidence>
<dbReference type="RefSeq" id="WP_135623507.1">
    <property type="nucleotide sequence ID" value="NZ_RQGD01000024.1"/>
</dbReference>
<keyword evidence="3" id="KW-1185">Reference proteome</keyword>
<reference evidence="2" key="1">
    <citation type="journal article" date="2019" name="PLoS Negl. Trop. Dis.">
        <title>Revisiting the worldwide diversity of Leptospira species in the environment.</title>
        <authorList>
            <person name="Vincent A.T."/>
            <person name="Schiettekatte O."/>
            <person name="Bourhy P."/>
            <person name="Veyrier F.J."/>
            <person name="Picardeau M."/>
        </authorList>
    </citation>
    <scope>NUCLEOTIDE SEQUENCE [LARGE SCALE GENOMIC DNA]</scope>
    <source>
        <strain evidence="2">201702476</strain>
    </source>
</reference>
<sequence>MQKLILTVTFICFSILTGFALYYHGYWGILEPHFKSFGAAQVLVDLIIALSFFMVWMWKDAKALGRNRFIWIFLTLLSGSFGPLLYLLTRKHPDESSLR</sequence>
<keyword evidence="1" id="KW-1133">Transmembrane helix</keyword>
<protein>
    <submittedName>
        <fullName evidence="2">DUF2834 domain-containing protein</fullName>
    </submittedName>
</protein>
<dbReference type="Proteomes" id="UP000297693">
    <property type="component" value="Unassembled WGS sequence"/>
</dbReference>
<dbReference type="OrthoDB" id="572911at2"/>
<dbReference type="EMBL" id="RQGD01000024">
    <property type="protein sequence ID" value="TGL59318.1"/>
    <property type="molecule type" value="Genomic_DNA"/>
</dbReference>
<name>A0A4R9K4S0_9LEPT</name>
<accession>A0A4R9K4S0</accession>
<comment type="caution">
    <text evidence="2">The sequence shown here is derived from an EMBL/GenBank/DDBJ whole genome shotgun (WGS) entry which is preliminary data.</text>
</comment>
<keyword evidence="1" id="KW-0812">Transmembrane</keyword>
<feature type="transmembrane region" description="Helical" evidence="1">
    <location>
        <begin position="36"/>
        <end position="57"/>
    </location>
</feature>
<proteinExistence type="predicted"/>
<gene>
    <name evidence="2" type="ORF">EHQ58_08715</name>
</gene>